<evidence type="ECO:0000313" key="3">
    <source>
        <dbReference type="EMBL" id="KAG5278298.1"/>
    </source>
</evidence>
<accession>A0AAV6GSZ2</accession>
<gene>
    <name evidence="3" type="ORF">AALO_G00097420</name>
</gene>
<feature type="chain" id="PRO_5043798154" evidence="2">
    <location>
        <begin position="21"/>
        <end position="201"/>
    </location>
</feature>
<evidence type="ECO:0000313" key="4">
    <source>
        <dbReference type="Proteomes" id="UP000823561"/>
    </source>
</evidence>
<evidence type="ECO:0000256" key="1">
    <source>
        <dbReference type="SAM" id="MobiDB-lite"/>
    </source>
</evidence>
<comment type="caution">
    <text evidence="3">The sequence shown here is derived from an EMBL/GenBank/DDBJ whole genome shotgun (WGS) entry which is preliminary data.</text>
</comment>
<feature type="signal peptide" evidence="2">
    <location>
        <begin position="1"/>
        <end position="20"/>
    </location>
</feature>
<protein>
    <submittedName>
        <fullName evidence="3">Uncharacterized protein</fullName>
    </submittedName>
</protein>
<dbReference type="EMBL" id="JADWDJ010000007">
    <property type="protein sequence ID" value="KAG5278298.1"/>
    <property type="molecule type" value="Genomic_DNA"/>
</dbReference>
<reference evidence="3" key="1">
    <citation type="submission" date="2020-10" db="EMBL/GenBank/DDBJ databases">
        <title>Chromosome-scale genome assembly of the Allis shad, Alosa alosa.</title>
        <authorList>
            <person name="Margot Z."/>
            <person name="Christophe K."/>
            <person name="Cabau C."/>
            <person name="Louis A."/>
            <person name="Berthelot C."/>
            <person name="Parey E."/>
            <person name="Roest Crollius H."/>
            <person name="Montfort J."/>
            <person name="Robinson-Rechavi M."/>
            <person name="Bucao C."/>
            <person name="Bouchez O."/>
            <person name="Gislard M."/>
            <person name="Lluch J."/>
            <person name="Milhes M."/>
            <person name="Lampietro C."/>
            <person name="Lopez Roques C."/>
            <person name="Donnadieu C."/>
            <person name="Braasch I."/>
            <person name="Desvignes T."/>
            <person name="Postlethwait J."/>
            <person name="Bobe J."/>
            <person name="Guiguen Y."/>
        </authorList>
    </citation>
    <scope>NUCLEOTIDE SEQUENCE</scope>
    <source>
        <strain evidence="3">M-15738</strain>
        <tissue evidence="3">Blood</tissue>
    </source>
</reference>
<proteinExistence type="predicted"/>
<feature type="region of interest" description="Disordered" evidence="1">
    <location>
        <begin position="68"/>
        <end position="95"/>
    </location>
</feature>
<evidence type="ECO:0000256" key="2">
    <source>
        <dbReference type="SAM" id="SignalP"/>
    </source>
</evidence>
<name>A0AAV6GSZ2_9TELE</name>
<keyword evidence="2" id="KW-0732">Signal</keyword>
<organism evidence="3 4">
    <name type="scientific">Alosa alosa</name>
    <name type="common">allis shad</name>
    <dbReference type="NCBI Taxonomy" id="278164"/>
    <lineage>
        <taxon>Eukaryota</taxon>
        <taxon>Metazoa</taxon>
        <taxon>Chordata</taxon>
        <taxon>Craniata</taxon>
        <taxon>Vertebrata</taxon>
        <taxon>Euteleostomi</taxon>
        <taxon>Actinopterygii</taxon>
        <taxon>Neopterygii</taxon>
        <taxon>Teleostei</taxon>
        <taxon>Clupei</taxon>
        <taxon>Clupeiformes</taxon>
        <taxon>Clupeoidei</taxon>
        <taxon>Clupeidae</taxon>
        <taxon>Alosa</taxon>
    </lineage>
</organism>
<keyword evidence="4" id="KW-1185">Reference proteome</keyword>
<dbReference type="Proteomes" id="UP000823561">
    <property type="component" value="Chromosome 7"/>
</dbReference>
<dbReference type="Gene3D" id="1.10.530.10">
    <property type="match status" value="1"/>
</dbReference>
<dbReference type="AlphaFoldDB" id="A0AAV6GSZ2"/>
<sequence>MLGLLAVAMVTALVAGPAEGQFLTKCELKAALEDALLEDKGGRKGAFNLQDLVAKLSKAEVNPTLVTVIHPSRPEGATEPADKPEGPEPVIPPLTRPVRQPLQLRQRAVMGSRGCIKIRFGRWVVTICIRAEEARNNPLNPLSPLDTPSLELCQMRCSDLMGIRDDMACMKELKRDQENMMAKRFPQKCSVVRSDYFDECP</sequence>